<sequence>MPPSFGPKRCADILIIGEQIAAYAGLTPTPWMSGTIDHEQGVSKAGNPRLRTTMIQLSWLWLRNQPASALSRWFVDRVQSNGGRLKKAAIVALARKLLIALWKFVTAGVVIEGAVMKTA</sequence>
<dbReference type="InterPro" id="IPR003346">
    <property type="entry name" value="Transposase_20"/>
</dbReference>
<evidence type="ECO:0000313" key="2">
    <source>
        <dbReference type="EMBL" id="MBB5536300.1"/>
    </source>
</evidence>
<dbReference type="Pfam" id="PF02371">
    <property type="entry name" value="Transposase_20"/>
    <property type="match status" value="1"/>
</dbReference>
<name>A0A7W8X7I4_9HYPH</name>
<organism evidence="2 3">
    <name type="scientific">Rhizobium giardinii</name>
    <dbReference type="NCBI Taxonomy" id="56731"/>
    <lineage>
        <taxon>Bacteria</taxon>
        <taxon>Pseudomonadati</taxon>
        <taxon>Pseudomonadota</taxon>
        <taxon>Alphaproteobacteria</taxon>
        <taxon>Hyphomicrobiales</taxon>
        <taxon>Rhizobiaceae</taxon>
        <taxon>Rhizobium/Agrobacterium group</taxon>
        <taxon>Rhizobium</taxon>
    </lineage>
</organism>
<dbReference type="GO" id="GO:0003677">
    <property type="term" value="F:DNA binding"/>
    <property type="evidence" value="ECO:0007669"/>
    <property type="project" value="InterPro"/>
</dbReference>
<dbReference type="PANTHER" id="PTHR33055:SF3">
    <property type="entry name" value="PUTATIVE TRANSPOSASE FOR IS117-RELATED"/>
    <property type="match status" value="1"/>
</dbReference>
<dbReference type="EMBL" id="JACHBK010000006">
    <property type="protein sequence ID" value="MBB5536300.1"/>
    <property type="molecule type" value="Genomic_DNA"/>
</dbReference>
<dbReference type="AlphaFoldDB" id="A0A7W8X7I4"/>
<dbReference type="GO" id="GO:0004803">
    <property type="term" value="F:transposase activity"/>
    <property type="evidence" value="ECO:0007669"/>
    <property type="project" value="InterPro"/>
</dbReference>
<comment type="caution">
    <text evidence="2">The sequence shown here is derived from an EMBL/GenBank/DDBJ whole genome shotgun (WGS) entry which is preliminary data.</text>
</comment>
<protein>
    <submittedName>
        <fullName evidence="2">Transposase</fullName>
    </submittedName>
</protein>
<accession>A0A7W8X7I4</accession>
<dbReference type="Proteomes" id="UP000585507">
    <property type="component" value="Unassembled WGS sequence"/>
</dbReference>
<evidence type="ECO:0000259" key="1">
    <source>
        <dbReference type="Pfam" id="PF02371"/>
    </source>
</evidence>
<dbReference type="GO" id="GO:0006313">
    <property type="term" value="P:DNA transposition"/>
    <property type="evidence" value="ECO:0007669"/>
    <property type="project" value="InterPro"/>
</dbReference>
<dbReference type="InterPro" id="IPR047650">
    <property type="entry name" value="Transpos_IS110"/>
</dbReference>
<dbReference type="PANTHER" id="PTHR33055">
    <property type="entry name" value="TRANSPOSASE FOR INSERTION SEQUENCE ELEMENT IS1111A"/>
    <property type="match status" value="1"/>
</dbReference>
<keyword evidence="3" id="KW-1185">Reference proteome</keyword>
<evidence type="ECO:0000313" key="3">
    <source>
        <dbReference type="Proteomes" id="UP000585507"/>
    </source>
</evidence>
<reference evidence="2 3" key="1">
    <citation type="submission" date="2020-08" db="EMBL/GenBank/DDBJ databases">
        <title>Genomic Encyclopedia of Type Strains, Phase IV (KMG-V): Genome sequencing to study the core and pangenomes of soil and plant-associated prokaryotes.</title>
        <authorList>
            <person name="Whitman W."/>
        </authorList>
    </citation>
    <scope>NUCLEOTIDE SEQUENCE [LARGE SCALE GENOMIC DNA]</scope>
    <source>
        <strain evidence="2 3">SEMIA 4084</strain>
    </source>
</reference>
<gene>
    <name evidence="2" type="ORF">GGD55_003007</name>
</gene>
<proteinExistence type="predicted"/>
<feature type="domain" description="Transposase IS116/IS110/IS902 C-terminal" evidence="1">
    <location>
        <begin position="18"/>
        <end position="67"/>
    </location>
</feature>